<feature type="transmembrane region" description="Helical" evidence="6">
    <location>
        <begin position="271"/>
        <end position="294"/>
    </location>
</feature>
<keyword evidence="3 6" id="KW-1133">Transmembrane helix</keyword>
<comment type="subcellular location">
    <subcellularLocation>
        <location evidence="1">Membrane</location>
        <topology evidence="1">Multi-pass membrane protein</topology>
    </subcellularLocation>
</comment>
<dbReference type="Gene3D" id="2.60.220.50">
    <property type="match status" value="1"/>
</dbReference>
<feature type="transmembrane region" description="Helical" evidence="6">
    <location>
        <begin position="229"/>
        <end position="251"/>
    </location>
</feature>
<reference evidence="9" key="2">
    <citation type="journal article" date="2023" name="Science">
        <title>Genomic signatures of disease resistance in endangered staghorn corals.</title>
        <authorList>
            <person name="Vollmer S.V."/>
            <person name="Selwyn J.D."/>
            <person name="Despard B.A."/>
            <person name="Roesel C.L."/>
        </authorList>
    </citation>
    <scope>NUCLEOTIDE SEQUENCE</scope>
    <source>
        <strain evidence="9">K2</strain>
    </source>
</reference>
<dbReference type="GO" id="GO:0007166">
    <property type="term" value="P:cell surface receptor signaling pathway"/>
    <property type="evidence" value="ECO:0007669"/>
    <property type="project" value="InterPro"/>
</dbReference>
<dbReference type="InterPro" id="IPR057244">
    <property type="entry name" value="GAIN_B"/>
</dbReference>
<dbReference type="InterPro" id="IPR046338">
    <property type="entry name" value="GAIN_dom_sf"/>
</dbReference>
<evidence type="ECO:0000259" key="7">
    <source>
        <dbReference type="PROSITE" id="PS50221"/>
    </source>
</evidence>
<dbReference type="PANTHER" id="PTHR12011:SF347">
    <property type="entry name" value="FI21270P1-RELATED"/>
    <property type="match status" value="1"/>
</dbReference>
<protein>
    <submittedName>
        <fullName evidence="9">Adhesion G protein-coupled receptor L4</fullName>
    </submittedName>
</protein>
<dbReference type="PROSITE" id="PS50221">
    <property type="entry name" value="GAIN_B"/>
    <property type="match status" value="1"/>
</dbReference>
<dbReference type="GO" id="GO:0005886">
    <property type="term" value="C:plasma membrane"/>
    <property type="evidence" value="ECO:0007669"/>
    <property type="project" value="TreeGrafter"/>
</dbReference>
<dbReference type="EMBL" id="JARQWQ010000165">
    <property type="protein sequence ID" value="KAK2547853.1"/>
    <property type="molecule type" value="Genomic_DNA"/>
</dbReference>
<dbReference type="PANTHER" id="PTHR12011">
    <property type="entry name" value="ADHESION G-PROTEIN COUPLED RECEPTOR"/>
    <property type="match status" value="1"/>
</dbReference>
<feature type="transmembrane region" description="Helical" evidence="6">
    <location>
        <begin position="194"/>
        <end position="217"/>
    </location>
</feature>
<keyword evidence="5" id="KW-1015">Disulfide bond</keyword>
<gene>
    <name evidence="9" type="ORF">P5673_032075</name>
</gene>
<keyword evidence="10" id="KW-1185">Reference proteome</keyword>
<dbReference type="PRINTS" id="PR00249">
    <property type="entry name" value="GPCRSECRETIN"/>
</dbReference>
<organism evidence="9 10">
    <name type="scientific">Acropora cervicornis</name>
    <name type="common">Staghorn coral</name>
    <dbReference type="NCBI Taxonomy" id="6130"/>
    <lineage>
        <taxon>Eukaryota</taxon>
        <taxon>Metazoa</taxon>
        <taxon>Cnidaria</taxon>
        <taxon>Anthozoa</taxon>
        <taxon>Hexacorallia</taxon>
        <taxon>Scleractinia</taxon>
        <taxon>Astrocoeniina</taxon>
        <taxon>Acroporidae</taxon>
        <taxon>Acropora</taxon>
    </lineage>
</organism>
<dbReference type="SMART" id="SM00303">
    <property type="entry name" value="GPS"/>
    <property type="match status" value="1"/>
</dbReference>
<feature type="transmembrane region" description="Helical" evidence="6">
    <location>
        <begin position="124"/>
        <end position="150"/>
    </location>
</feature>
<sequence length="398" mass="43748">MYKDLHRMFATTSTEQDTPGISSKNLNTIITSVTMRAESDKLRENVVLEFKNVQPSSRNRECVFWNFSASGPTGWSDHGCHISSMDNYGTECSCNHLTHFAVLVQFDASAGGSNSLLTKADESALIILTRVGLVLSLIGIALTIICYVFLADIKAPLSQIRVSLVSALGAGQVIFFAGIGATENKGACVAVAAMVQYFLMAAFCWMLVEGVYLYLFVVKVYNVSDKLKICHGVSWSVPAVMVILTLSVASGKDGVESFVSEKYCWMSTSSGLIWVFVSFFVFIEVLNIAILVRVIKEMTSIEQVKDSHADQIRLGIRACVVLIPLLGITWLFGLLSSTHKAFIRERLKRKFRGILPFVTSRANGVKKESSRVHETSGVLSLGKIKIWPITTNNKSTES</sequence>
<evidence type="ECO:0000259" key="8">
    <source>
        <dbReference type="PROSITE" id="PS50261"/>
    </source>
</evidence>
<dbReference type="AlphaFoldDB" id="A0AAD9PRP4"/>
<dbReference type="PROSITE" id="PS50261">
    <property type="entry name" value="G_PROTEIN_RECEP_F2_4"/>
    <property type="match status" value="1"/>
</dbReference>
<dbReference type="Gene3D" id="1.20.1070.10">
    <property type="entry name" value="Rhodopsin 7-helix transmembrane proteins"/>
    <property type="match status" value="1"/>
</dbReference>
<feature type="transmembrane region" description="Helical" evidence="6">
    <location>
        <begin position="162"/>
        <end position="182"/>
    </location>
</feature>
<evidence type="ECO:0000256" key="1">
    <source>
        <dbReference type="ARBA" id="ARBA00004141"/>
    </source>
</evidence>
<keyword evidence="9" id="KW-0675">Receptor</keyword>
<evidence type="ECO:0000313" key="9">
    <source>
        <dbReference type="EMBL" id="KAK2547853.1"/>
    </source>
</evidence>
<dbReference type="GO" id="GO:0004930">
    <property type="term" value="F:G protein-coupled receptor activity"/>
    <property type="evidence" value="ECO:0007669"/>
    <property type="project" value="InterPro"/>
</dbReference>
<dbReference type="InterPro" id="IPR000203">
    <property type="entry name" value="GPS"/>
</dbReference>
<evidence type="ECO:0000313" key="10">
    <source>
        <dbReference type="Proteomes" id="UP001249851"/>
    </source>
</evidence>
<dbReference type="Proteomes" id="UP001249851">
    <property type="component" value="Unassembled WGS sequence"/>
</dbReference>
<proteinExistence type="predicted"/>
<dbReference type="InterPro" id="IPR017981">
    <property type="entry name" value="GPCR_2-like_7TM"/>
</dbReference>
<evidence type="ECO:0000256" key="3">
    <source>
        <dbReference type="ARBA" id="ARBA00022989"/>
    </source>
</evidence>
<dbReference type="Pfam" id="PF00002">
    <property type="entry name" value="7tm_2"/>
    <property type="match status" value="1"/>
</dbReference>
<evidence type="ECO:0000256" key="5">
    <source>
        <dbReference type="ARBA" id="ARBA00023157"/>
    </source>
</evidence>
<keyword evidence="2 6" id="KW-0812">Transmembrane</keyword>
<reference evidence="9" key="1">
    <citation type="journal article" date="2023" name="G3 (Bethesda)">
        <title>Whole genome assembly and annotation of the endangered Caribbean coral Acropora cervicornis.</title>
        <authorList>
            <person name="Selwyn J.D."/>
            <person name="Vollmer S.V."/>
        </authorList>
    </citation>
    <scope>NUCLEOTIDE SEQUENCE</scope>
    <source>
        <strain evidence="9">K2</strain>
    </source>
</reference>
<evidence type="ECO:0000256" key="4">
    <source>
        <dbReference type="ARBA" id="ARBA00023136"/>
    </source>
</evidence>
<evidence type="ECO:0000256" key="6">
    <source>
        <dbReference type="SAM" id="Phobius"/>
    </source>
</evidence>
<evidence type="ECO:0000256" key="2">
    <source>
        <dbReference type="ARBA" id="ARBA00022692"/>
    </source>
</evidence>
<feature type="transmembrane region" description="Helical" evidence="6">
    <location>
        <begin position="314"/>
        <end position="335"/>
    </location>
</feature>
<accession>A0AAD9PRP4</accession>
<dbReference type="InterPro" id="IPR000832">
    <property type="entry name" value="GPCR_2_secretin-like"/>
</dbReference>
<name>A0AAD9PRP4_ACRCE</name>
<dbReference type="Pfam" id="PF01825">
    <property type="entry name" value="GPS"/>
    <property type="match status" value="1"/>
</dbReference>
<feature type="domain" description="GAIN-B" evidence="7">
    <location>
        <begin position="1"/>
        <end position="110"/>
    </location>
</feature>
<comment type="caution">
    <text evidence="9">The sequence shown here is derived from an EMBL/GenBank/DDBJ whole genome shotgun (WGS) entry which is preliminary data.</text>
</comment>
<keyword evidence="4 6" id="KW-0472">Membrane</keyword>
<feature type="domain" description="G-protein coupled receptors family 2 profile 2" evidence="8">
    <location>
        <begin position="125"/>
        <end position="364"/>
    </location>
</feature>